<dbReference type="PANTHER" id="PTHR43081">
    <property type="entry name" value="ADENYLATE CYCLASE, TERMINAL-DIFFERENTIATION SPECIFIC-RELATED"/>
    <property type="match status" value="1"/>
</dbReference>
<accession>A0A5K7Z7P2</accession>
<dbReference type="CDD" id="cd07302">
    <property type="entry name" value="CHD"/>
    <property type="match status" value="1"/>
</dbReference>
<feature type="domain" description="Guanylate cyclase" evidence="2">
    <location>
        <begin position="129"/>
        <end position="263"/>
    </location>
</feature>
<dbReference type="RefSeq" id="WP_170302329.1">
    <property type="nucleotide sequence ID" value="NZ_AP021875.1"/>
</dbReference>
<dbReference type="InterPro" id="IPR001054">
    <property type="entry name" value="A/G_cyclase"/>
</dbReference>
<protein>
    <recommendedName>
        <fullName evidence="5">Adenylate cyclase</fullName>
    </recommendedName>
</protein>
<dbReference type="InterPro" id="IPR008984">
    <property type="entry name" value="SMAD_FHA_dom_sf"/>
</dbReference>
<feature type="domain" description="FHA" evidence="1">
    <location>
        <begin position="25"/>
        <end position="78"/>
    </location>
</feature>
<keyword evidence="4" id="KW-1185">Reference proteome</keyword>
<organism evidence="3 4">
    <name type="scientific">Desulfosarcina widdelii</name>
    <dbReference type="NCBI Taxonomy" id="947919"/>
    <lineage>
        <taxon>Bacteria</taxon>
        <taxon>Pseudomonadati</taxon>
        <taxon>Thermodesulfobacteriota</taxon>
        <taxon>Desulfobacteria</taxon>
        <taxon>Desulfobacterales</taxon>
        <taxon>Desulfosarcinaceae</taxon>
        <taxon>Desulfosarcina</taxon>
    </lineage>
</organism>
<sequence length="313" mass="34372">MTSEPCLTWQDENGTQHRLALTDRIFLGRVCRGIEREKRILVRNPMVSRDHAVVRLTHSGVEIVDLSKNGTWVNDVRMAPGASRNLKDGDCITLGNISIVLSCPRSITPSDEDTWTEQTTVNQAAVSVTNLVADVRGFSAFSQQVDSTTVYTFIKAVFSRFSAIVNAHHGTVKDYAGDAVFAFWEHPGTFSTEHALPACQAAVEQLSSLPEIHRQLRDRGLDLPPPVLGWGVTTGQVTLSHYGSRSADLALVGDCINLAFRLSSMASKTLQAPIVLCSQTASLVNRRLPLQDLGNHEIRGRSGQEHLFGIQMR</sequence>
<dbReference type="EMBL" id="AP021875">
    <property type="protein sequence ID" value="BBO75873.1"/>
    <property type="molecule type" value="Genomic_DNA"/>
</dbReference>
<dbReference type="AlphaFoldDB" id="A0A5K7Z7P2"/>
<dbReference type="InterPro" id="IPR000253">
    <property type="entry name" value="FHA_dom"/>
</dbReference>
<dbReference type="Proteomes" id="UP000427769">
    <property type="component" value="Chromosome"/>
</dbReference>
<gene>
    <name evidence="3" type="ORF">DSCW_32900</name>
</gene>
<dbReference type="Pfam" id="PF00211">
    <property type="entry name" value="Guanylate_cyc"/>
    <property type="match status" value="1"/>
</dbReference>
<dbReference type="Gene3D" id="3.30.70.1230">
    <property type="entry name" value="Nucleotide cyclase"/>
    <property type="match status" value="1"/>
</dbReference>
<dbReference type="GO" id="GO:0004016">
    <property type="term" value="F:adenylate cyclase activity"/>
    <property type="evidence" value="ECO:0007669"/>
    <property type="project" value="UniProtKB-ARBA"/>
</dbReference>
<dbReference type="SUPFAM" id="SSF55073">
    <property type="entry name" value="Nucleotide cyclase"/>
    <property type="match status" value="1"/>
</dbReference>
<dbReference type="GO" id="GO:0035556">
    <property type="term" value="P:intracellular signal transduction"/>
    <property type="evidence" value="ECO:0007669"/>
    <property type="project" value="InterPro"/>
</dbReference>
<dbReference type="PROSITE" id="PS50125">
    <property type="entry name" value="GUANYLATE_CYCLASE_2"/>
    <property type="match status" value="1"/>
</dbReference>
<proteinExistence type="predicted"/>
<dbReference type="Gene3D" id="2.60.200.20">
    <property type="match status" value="1"/>
</dbReference>
<dbReference type="GO" id="GO:0009190">
    <property type="term" value="P:cyclic nucleotide biosynthetic process"/>
    <property type="evidence" value="ECO:0007669"/>
    <property type="project" value="InterPro"/>
</dbReference>
<dbReference type="SUPFAM" id="SSF49879">
    <property type="entry name" value="SMAD/FHA domain"/>
    <property type="match status" value="1"/>
</dbReference>
<name>A0A5K7Z7P2_9BACT</name>
<dbReference type="InterPro" id="IPR029787">
    <property type="entry name" value="Nucleotide_cyclase"/>
</dbReference>
<evidence type="ECO:0000313" key="4">
    <source>
        <dbReference type="Proteomes" id="UP000427769"/>
    </source>
</evidence>
<dbReference type="PROSITE" id="PS50006">
    <property type="entry name" value="FHA_DOMAIN"/>
    <property type="match status" value="1"/>
</dbReference>
<evidence type="ECO:0000313" key="3">
    <source>
        <dbReference type="EMBL" id="BBO75873.1"/>
    </source>
</evidence>
<evidence type="ECO:0000259" key="2">
    <source>
        <dbReference type="PROSITE" id="PS50125"/>
    </source>
</evidence>
<evidence type="ECO:0008006" key="5">
    <source>
        <dbReference type="Google" id="ProtNLM"/>
    </source>
</evidence>
<dbReference type="SMART" id="SM00240">
    <property type="entry name" value="FHA"/>
    <property type="match status" value="1"/>
</dbReference>
<dbReference type="KEGG" id="dwd:DSCW_32900"/>
<dbReference type="PANTHER" id="PTHR43081:SF1">
    <property type="entry name" value="ADENYLATE CYCLASE, TERMINAL-DIFFERENTIATION SPECIFIC"/>
    <property type="match status" value="1"/>
</dbReference>
<dbReference type="InterPro" id="IPR050697">
    <property type="entry name" value="Adenylyl/Guanylyl_Cyclase_3/4"/>
</dbReference>
<reference evidence="3 4" key="1">
    <citation type="submission" date="2019-11" db="EMBL/GenBank/DDBJ databases">
        <title>Comparative genomics of hydrocarbon-degrading Desulfosarcina strains.</title>
        <authorList>
            <person name="Watanabe M."/>
            <person name="Kojima H."/>
            <person name="Fukui M."/>
        </authorList>
    </citation>
    <scope>NUCLEOTIDE SEQUENCE [LARGE SCALE GENOMIC DNA]</scope>
    <source>
        <strain evidence="3 4">PP31</strain>
    </source>
</reference>
<dbReference type="CDD" id="cd00060">
    <property type="entry name" value="FHA"/>
    <property type="match status" value="1"/>
</dbReference>
<evidence type="ECO:0000259" key="1">
    <source>
        <dbReference type="PROSITE" id="PS50006"/>
    </source>
</evidence>
<dbReference type="Pfam" id="PF00498">
    <property type="entry name" value="FHA"/>
    <property type="match status" value="1"/>
</dbReference>